<dbReference type="PANTHER" id="PTHR47765">
    <property type="entry name" value="3'-5' EXONUCLEASE DOMAIN-CONTAINING PROTEIN"/>
    <property type="match status" value="1"/>
</dbReference>
<organism evidence="4 5">
    <name type="scientific">Sphagnum jensenii</name>
    <dbReference type="NCBI Taxonomy" id="128206"/>
    <lineage>
        <taxon>Eukaryota</taxon>
        <taxon>Viridiplantae</taxon>
        <taxon>Streptophyta</taxon>
        <taxon>Embryophyta</taxon>
        <taxon>Bryophyta</taxon>
        <taxon>Sphagnophytina</taxon>
        <taxon>Sphagnopsida</taxon>
        <taxon>Sphagnales</taxon>
        <taxon>Sphagnaceae</taxon>
        <taxon>Sphagnum</taxon>
    </lineage>
</organism>
<feature type="compositionally biased region" description="Acidic residues" evidence="1">
    <location>
        <begin position="131"/>
        <end position="145"/>
    </location>
</feature>
<feature type="compositionally biased region" description="Basic and acidic residues" evidence="1">
    <location>
        <begin position="118"/>
        <end position="130"/>
    </location>
</feature>
<evidence type="ECO:0000256" key="1">
    <source>
        <dbReference type="SAM" id="MobiDB-lite"/>
    </source>
</evidence>
<reference evidence="4" key="1">
    <citation type="submission" date="2024-02" db="EMBL/GenBank/DDBJ databases">
        <authorList>
            <consortium name="ELIXIR-Norway"/>
            <consortium name="Elixir Norway"/>
        </authorList>
    </citation>
    <scope>NUCLEOTIDE SEQUENCE</scope>
</reference>
<evidence type="ECO:0000259" key="3">
    <source>
        <dbReference type="Pfam" id="PF01927"/>
    </source>
</evidence>
<dbReference type="Gene3D" id="3.30.420.10">
    <property type="entry name" value="Ribonuclease H-like superfamily/Ribonuclease H"/>
    <property type="match status" value="1"/>
</dbReference>
<dbReference type="InterPro" id="IPR052408">
    <property type="entry name" value="Exonuclease_MUT-7-like"/>
</dbReference>
<dbReference type="EMBL" id="OZ020110">
    <property type="protein sequence ID" value="CAK9263053.1"/>
    <property type="molecule type" value="Genomic_DNA"/>
</dbReference>
<feature type="compositionally biased region" description="Basic and acidic residues" evidence="1">
    <location>
        <begin position="164"/>
        <end position="177"/>
    </location>
</feature>
<protein>
    <recommendedName>
        <fullName evidence="6">3'-5' exonuclease domain-containing protein</fullName>
    </recommendedName>
</protein>
<proteinExistence type="predicted"/>
<accession>A0ABP0WB70</accession>
<dbReference type="Pfam" id="PF01927">
    <property type="entry name" value="Mut7-C"/>
    <property type="match status" value="1"/>
</dbReference>
<dbReference type="Pfam" id="PF01612">
    <property type="entry name" value="DNA_pol_A_exo1"/>
    <property type="match status" value="1"/>
</dbReference>
<evidence type="ECO:0000259" key="2">
    <source>
        <dbReference type="Pfam" id="PF01612"/>
    </source>
</evidence>
<dbReference type="SUPFAM" id="SSF53098">
    <property type="entry name" value="Ribonuclease H-like"/>
    <property type="match status" value="1"/>
</dbReference>
<feature type="region of interest" description="Disordered" evidence="1">
    <location>
        <begin position="1"/>
        <end position="22"/>
    </location>
</feature>
<dbReference type="Proteomes" id="UP001497444">
    <property type="component" value="Chromosome 15"/>
</dbReference>
<feature type="region of interest" description="Disordered" evidence="1">
    <location>
        <begin position="118"/>
        <end position="183"/>
    </location>
</feature>
<gene>
    <name evidence="4" type="ORF">CSSPJE1EN1_LOCUS8531</name>
</gene>
<sequence>MEDGSDGAPGGGGGGGGRRNSSFWKTSLPQERILFVNSPEKLEFKLFLVAMEEAVIVAMDAEWKPVRKPGAVPRVSILQMSCRMGENSRAWSSLMEKDLLLVAMDAKFQALGLETELEPREEYSERRSTEENSEEMVEPEEFAPEDLDRNSQKDDDTENCLDQKIAESEEDWRRKGEDDEEEESKLVKGEEIVFVLDLLALSASAFGLAMKAMLTSPHILKLGFAFKQDLLHLTTTFPGSEAHGCFDKVEPYMDLGKLYKQIVNAGGSIWSQQNGGKKPLVGRAFSLAAITEAVLGMPLCKDSQCSDWEQRPLTREQIDYAAADAHCLLALFDSLLPDALHTIVTGLFVTISNKSFPNFALTGKGGEESKSKIYPSMRGSATEMVKAALGCSALFSRSFKATADQSGLPPKYAKFVKKYGERLLVSVLKEGANKASSHQRARGYHSRKTLKDKDAQEVEDWDWVGPAPWDVAANGDGVPKFLCDIMVEGLARQLRCVGIDAASPSEKKSDPRQLVEQAERESRVLLTKDSKLLRRRLVPDGLAYRVKTRNKWDQLAEIIETFKIKISESDLLSRCVKCNGDFIPQPLTAKEAAAAAPWHQEIPSSVLQSCDEFWQCSACHHMYWQGFQFSRALQQFSAVCLTQDAYRTS</sequence>
<dbReference type="InterPro" id="IPR002562">
    <property type="entry name" value="3'-5'_exonuclease_dom"/>
</dbReference>
<keyword evidence="5" id="KW-1185">Reference proteome</keyword>
<dbReference type="InterPro" id="IPR012337">
    <property type="entry name" value="RNaseH-like_sf"/>
</dbReference>
<dbReference type="PANTHER" id="PTHR47765:SF2">
    <property type="entry name" value="EXONUCLEASE MUT-7 HOMOLOG"/>
    <property type="match status" value="1"/>
</dbReference>
<feature type="domain" description="3'-5' exonuclease" evidence="2">
    <location>
        <begin position="209"/>
        <end position="337"/>
    </location>
</feature>
<dbReference type="InterPro" id="IPR036397">
    <property type="entry name" value="RNaseH_sf"/>
</dbReference>
<dbReference type="InterPro" id="IPR002782">
    <property type="entry name" value="Mut7-C_RNAse_dom"/>
</dbReference>
<evidence type="ECO:0008006" key="6">
    <source>
        <dbReference type="Google" id="ProtNLM"/>
    </source>
</evidence>
<evidence type="ECO:0000313" key="5">
    <source>
        <dbReference type="Proteomes" id="UP001497444"/>
    </source>
</evidence>
<feature type="compositionally biased region" description="Gly residues" evidence="1">
    <location>
        <begin position="7"/>
        <end position="18"/>
    </location>
</feature>
<evidence type="ECO:0000313" key="4">
    <source>
        <dbReference type="EMBL" id="CAK9263053.1"/>
    </source>
</evidence>
<feature type="domain" description="Mut7-C RNAse" evidence="3">
    <location>
        <begin position="479"/>
        <end position="633"/>
    </location>
</feature>
<name>A0ABP0WB70_9BRYO</name>